<name>A0ABP9DVD0_9GAMM</name>
<dbReference type="InterPro" id="IPR001387">
    <property type="entry name" value="Cro/C1-type_HTH"/>
</dbReference>
<dbReference type="SMART" id="SM00530">
    <property type="entry name" value="HTH_XRE"/>
    <property type="match status" value="1"/>
</dbReference>
<dbReference type="PROSITE" id="PS50943">
    <property type="entry name" value="HTH_CROC1"/>
    <property type="match status" value="1"/>
</dbReference>
<protein>
    <submittedName>
        <fullName evidence="2">Helix-turn-helix transcriptional regulator</fullName>
    </submittedName>
</protein>
<reference evidence="3" key="1">
    <citation type="journal article" date="2019" name="Int. J. Syst. Evol. Microbiol.">
        <title>The Global Catalogue of Microorganisms (GCM) 10K type strain sequencing project: providing services to taxonomists for standard genome sequencing and annotation.</title>
        <authorList>
            <consortium name="The Broad Institute Genomics Platform"/>
            <consortium name="The Broad Institute Genome Sequencing Center for Infectious Disease"/>
            <person name="Wu L."/>
            <person name="Ma J."/>
        </authorList>
    </citation>
    <scope>NUCLEOTIDE SEQUENCE [LARGE SCALE GENOMIC DNA]</scope>
    <source>
        <strain evidence="3">JCM 18392</strain>
    </source>
</reference>
<evidence type="ECO:0000313" key="3">
    <source>
        <dbReference type="Proteomes" id="UP001501323"/>
    </source>
</evidence>
<feature type="domain" description="HTH cro/C1-type" evidence="1">
    <location>
        <begin position="7"/>
        <end position="62"/>
    </location>
</feature>
<dbReference type="RefSeq" id="WP_345294054.1">
    <property type="nucleotide sequence ID" value="NZ_BAABJY010000001.1"/>
</dbReference>
<dbReference type="Pfam" id="PF01381">
    <property type="entry name" value="HTH_3"/>
    <property type="match status" value="1"/>
</dbReference>
<accession>A0ABP9DVD0</accession>
<evidence type="ECO:0000259" key="1">
    <source>
        <dbReference type="PROSITE" id="PS50943"/>
    </source>
</evidence>
<comment type="caution">
    <text evidence="2">The sequence shown here is derived from an EMBL/GenBank/DDBJ whole genome shotgun (WGS) entry which is preliminary data.</text>
</comment>
<gene>
    <name evidence="2" type="ORF">GCM10023332_06480</name>
</gene>
<evidence type="ECO:0000313" key="2">
    <source>
        <dbReference type="EMBL" id="GAA4857432.1"/>
    </source>
</evidence>
<dbReference type="SUPFAM" id="SSF47413">
    <property type="entry name" value="lambda repressor-like DNA-binding domains"/>
    <property type="match status" value="1"/>
</dbReference>
<dbReference type="CDD" id="cd00093">
    <property type="entry name" value="HTH_XRE"/>
    <property type="match status" value="1"/>
</dbReference>
<sequence>MKFSERIRLARRNAGFSQAELARKVLVNRSAVSHWESLKGVQPSLGRLQAIAVATQVNFEWLATGRGEMRVGKAVLLDTVATAACTLVDEPLELRLVQAFREAPARARLSLVELAEELSRQRTGRRRVAA</sequence>
<proteinExistence type="predicted"/>
<organism evidence="2 3">
    <name type="scientific">Luteimonas vadosa</name>
    <dbReference type="NCBI Taxonomy" id="1165507"/>
    <lineage>
        <taxon>Bacteria</taxon>
        <taxon>Pseudomonadati</taxon>
        <taxon>Pseudomonadota</taxon>
        <taxon>Gammaproteobacteria</taxon>
        <taxon>Lysobacterales</taxon>
        <taxon>Lysobacteraceae</taxon>
        <taxon>Luteimonas</taxon>
    </lineage>
</organism>
<dbReference type="Proteomes" id="UP001501323">
    <property type="component" value="Unassembled WGS sequence"/>
</dbReference>
<dbReference type="InterPro" id="IPR010982">
    <property type="entry name" value="Lambda_DNA-bd_dom_sf"/>
</dbReference>
<dbReference type="Gene3D" id="1.10.260.40">
    <property type="entry name" value="lambda repressor-like DNA-binding domains"/>
    <property type="match status" value="1"/>
</dbReference>
<keyword evidence="3" id="KW-1185">Reference proteome</keyword>
<dbReference type="EMBL" id="BAABJY010000001">
    <property type="protein sequence ID" value="GAA4857432.1"/>
    <property type="molecule type" value="Genomic_DNA"/>
</dbReference>